<proteinExistence type="predicted"/>
<dbReference type="RefSeq" id="WP_019436419.1">
    <property type="nucleotide sequence ID" value="NZ_FPAB01000010.1"/>
</dbReference>
<evidence type="ECO:0000313" key="2">
    <source>
        <dbReference type="EMBL" id="SFT17965.1"/>
    </source>
</evidence>
<accession>A0A1I6VW69</accession>
<name>A0A1I6VW69_9ACTN</name>
<feature type="region of interest" description="Disordered" evidence="1">
    <location>
        <begin position="1"/>
        <end position="44"/>
    </location>
</feature>
<dbReference type="STRING" id="1176198.SAMN05444716_110107"/>
<organism evidence="2 3">
    <name type="scientific">Streptomyces harbinensis</name>
    <dbReference type="NCBI Taxonomy" id="1176198"/>
    <lineage>
        <taxon>Bacteria</taxon>
        <taxon>Bacillati</taxon>
        <taxon>Actinomycetota</taxon>
        <taxon>Actinomycetes</taxon>
        <taxon>Kitasatosporales</taxon>
        <taxon>Streptomycetaceae</taxon>
        <taxon>Streptomyces</taxon>
    </lineage>
</organism>
<keyword evidence="3" id="KW-1185">Reference proteome</keyword>
<evidence type="ECO:0008006" key="4">
    <source>
        <dbReference type="Google" id="ProtNLM"/>
    </source>
</evidence>
<reference evidence="3" key="1">
    <citation type="submission" date="2016-10" db="EMBL/GenBank/DDBJ databases">
        <authorList>
            <person name="Varghese N."/>
            <person name="Submissions S."/>
        </authorList>
    </citation>
    <scope>NUCLEOTIDE SEQUENCE [LARGE SCALE GENOMIC DNA]</scope>
    <source>
        <strain evidence="3">CGMCC 4.7047</strain>
    </source>
</reference>
<evidence type="ECO:0000313" key="3">
    <source>
        <dbReference type="Proteomes" id="UP000198873"/>
    </source>
</evidence>
<protein>
    <recommendedName>
        <fullName evidence="4">ESX-1 secretion-associated protein</fullName>
    </recommendedName>
</protein>
<feature type="compositionally biased region" description="Basic and acidic residues" evidence="1">
    <location>
        <begin position="33"/>
        <end position="44"/>
    </location>
</feature>
<dbReference type="EMBL" id="FPAB01000010">
    <property type="protein sequence ID" value="SFT17965.1"/>
    <property type="molecule type" value="Genomic_DNA"/>
</dbReference>
<evidence type="ECO:0000256" key="1">
    <source>
        <dbReference type="SAM" id="MobiDB-lite"/>
    </source>
</evidence>
<dbReference type="AlphaFoldDB" id="A0A1I6VW69"/>
<gene>
    <name evidence="2" type="ORF">SAMN05444716_110107</name>
</gene>
<dbReference type="Proteomes" id="UP000198873">
    <property type="component" value="Unassembled WGS sequence"/>
</dbReference>
<sequence>MATDNGRVRTRLNADDDGTGGGAAPDPYTGRDSGPDLEMHGDELRPIAEDAHELREGLDAAAYHALNASESAASTLEPAGLLATGAALSRAATRYKEKANGLSQDCQDIEEHLGFTVSSHAAAEQDIAAQMQRQEGDLDPYGELFAP</sequence>